<evidence type="ECO:0000256" key="4">
    <source>
        <dbReference type="PROSITE-ProRule" id="PRU00335"/>
    </source>
</evidence>
<keyword evidence="7" id="KW-1185">Reference proteome</keyword>
<keyword evidence="3" id="KW-0804">Transcription</keyword>
<evidence type="ECO:0000313" key="7">
    <source>
        <dbReference type="Proteomes" id="UP000190797"/>
    </source>
</evidence>
<dbReference type="STRING" id="1909395.BKM31_19330"/>
<dbReference type="Proteomes" id="UP000190797">
    <property type="component" value="Chromosome"/>
</dbReference>
<dbReference type="EMBL" id="CP017717">
    <property type="protein sequence ID" value="AQZ63330.1"/>
    <property type="molecule type" value="Genomic_DNA"/>
</dbReference>
<protein>
    <recommendedName>
        <fullName evidence="5">HTH tetR-type domain-containing protein</fullName>
    </recommendedName>
</protein>
<dbReference type="KEGG" id="noa:BKM31_19330"/>
<dbReference type="GO" id="GO:0000976">
    <property type="term" value="F:transcription cis-regulatory region binding"/>
    <property type="evidence" value="ECO:0007669"/>
    <property type="project" value="TreeGrafter"/>
</dbReference>
<dbReference type="SUPFAM" id="SSF46689">
    <property type="entry name" value="Homeodomain-like"/>
    <property type="match status" value="1"/>
</dbReference>
<dbReference type="PANTHER" id="PTHR30055">
    <property type="entry name" value="HTH-TYPE TRANSCRIPTIONAL REGULATOR RUTR"/>
    <property type="match status" value="1"/>
</dbReference>
<evidence type="ECO:0000259" key="5">
    <source>
        <dbReference type="PROSITE" id="PS50977"/>
    </source>
</evidence>
<evidence type="ECO:0000256" key="3">
    <source>
        <dbReference type="ARBA" id="ARBA00023163"/>
    </source>
</evidence>
<evidence type="ECO:0000313" key="6">
    <source>
        <dbReference type="EMBL" id="AQZ63330.1"/>
    </source>
</evidence>
<feature type="domain" description="HTH tetR-type" evidence="5">
    <location>
        <begin position="12"/>
        <end position="70"/>
    </location>
</feature>
<evidence type="ECO:0000256" key="2">
    <source>
        <dbReference type="ARBA" id="ARBA00023125"/>
    </source>
</evidence>
<dbReference type="InterPro" id="IPR036271">
    <property type="entry name" value="Tet_transcr_reg_TetR-rel_C_sf"/>
</dbReference>
<dbReference type="PROSITE" id="PS50977">
    <property type="entry name" value="HTH_TETR_2"/>
    <property type="match status" value="1"/>
</dbReference>
<name>A0A1U9ZZI3_9ACTN</name>
<dbReference type="InterPro" id="IPR001647">
    <property type="entry name" value="HTH_TetR"/>
</dbReference>
<feature type="DNA-binding region" description="H-T-H motif" evidence="4">
    <location>
        <begin position="33"/>
        <end position="52"/>
    </location>
</feature>
<dbReference type="PANTHER" id="PTHR30055:SF234">
    <property type="entry name" value="HTH-TYPE TRANSCRIPTIONAL REGULATOR BETI"/>
    <property type="match status" value="1"/>
</dbReference>
<proteinExistence type="predicted"/>
<gene>
    <name evidence="6" type="ORF">BKM31_19330</name>
</gene>
<dbReference type="AlphaFoldDB" id="A0A1U9ZZI3"/>
<reference evidence="7" key="1">
    <citation type="journal article" date="2017" name="Med. Chem. Commun.">
        <title>Nonomuraea sp. ATCC 55076 harbours the largest actinomycete chromosome to date and the kistamicin biosynthetic gene cluster.</title>
        <authorList>
            <person name="Nazari B."/>
            <person name="Forneris C.C."/>
            <person name="Gibson M.I."/>
            <person name="Moon K."/>
            <person name="Schramma K.R."/>
            <person name="Seyedsayamdost M.R."/>
        </authorList>
    </citation>
    <scope>NUCLEOTIDE SEQUENCE [LARGE SCALE GENOMIC DNA]</scope>
    <source>
        <strain evidence="7">ATCC 55076</strain>
    </source>
</reference>
<keyword evidence="1" id="KW-0805">Transcription regulation</keyword>
<sequence length="203" mass="21726">MGGVEPLSERAAATRSRILQAAAAELVETGDIEVAAVARRAGLSVGLPYRYFGTRSGLMSALLADFYDRLVTETVLGHFTGRTWLERWRAQLTRWVDWVYDEPLAPVVLGRMVGDARVAAMEADCARQVIALGAKHVAAGQAEGAVTRGRNPELMSAAVVGGMRSVLAVVLDQDPRPERAAVLEEIWQFTTAALGARPASAAP</sequence>
<organism evidence="6 7">
    <name type="scientific">[Actinomadura] parvosata subsp. kistnae</name>
    <dbReference type="NCBI Taxonomy" id="1909395"/>
    <lineage>
        <taxon>Bacteria</taxon>
        <taxon>Bacillati</taxon>
        <taxon>Actinomycetota</taxon>
        <taxon>Actinomycetes</taxon>
        <taxon>Streptosporangiales</taxon>
        <taxon>Streptosporangiaceae</taxon>
        <taxon>Nonomuraea</taxon>
    </lineage>
</organism>
<keyword evidence="2 4" id="KW-0238">DNA-binding</keyword>
<accession>A0A1U9ZZI3</accession>
<dbReference type="InterPro" id="IPR009057">
    <property type="entry name" value="Homeodomain-like_sf"/>
</dbReference>
<dbReference type="SUPFAM" id="SSF48498">
    <property type="entry name" value="Tetracyclin repressor-like, C-terminal domain"/>
    <property type="match status" value="1"/>
</dbReference>
<dbReference type="InterPro" id="IPR050109">
    <property type="entry name" value="HTH-type_TetR-like_transc_reg"/>
</dbReference>
<dbReference type="GO" id="GO:0003700">
    <property type="term" value="F:DNA-binding transcription factor activity"/>
    <property type="evidence" value="ECO:0007669"/>
    <property type="project" value="TreeGrafter"/>
</dbReference>
<dbReference type="Gene3D" id="1.10.357.10">
    <property type="entry name" value="Tetracycline Repressor, domain 2"/>
    <property type="match status" value="1"/>
</dbReference>
<evidence type="ECO:0000256" key="1">
    <source>
        <dbReference type="ARBA" id="ARBA00023015"/>
    </source>
</evidence>